<evidence type="ECO:0000259" key="2">
    <source>
        <dbReference type="Pfam" id="PF20152"/>
    </source>
</evidence>
<name>A0AAD6SUS0_9AGAR</name>
<dbReference type="EMBL" id="JARJCM010000075">
    <property type="protein sequence ID" value="KAJ7032157.1"/>
    <property type="molecule type" value="Genomic_DNA"/>
</dbReference>
<feature type="transmembrane region" description="Helical" evidence="1">
    <location>
        <begin position="145"/>
        <end position="165"/>
    </location>
</feature>
<feature type="transmembrane region" description="Helical" evidence="1">
    <location>
        <begin position="105"/>
        <end position="125"/>
    </location>
</feature>
<keyword evidence="4" id="KW-1185">Reference proteome</keyword>
<dbReference type="Proteomes" id="UP001218188">
    <property type="component" value="Unassembled WGS sequence"/>
</dbReference>
<dbReference type="PANTHER" id="PTHR40465:SF1">
    <property type="entry name" value="DUF6534 DOMAIN-CONTAINING PROTEIN"/>
    <property type="match status" value="1"/>
</dbReference>
<feature type="non-terminal residue" evidence="3">
    <location>
        <position position="1"/>
    </location>
</feature>
<feature type="transmembrane region" description="Helical" evidence="1">
    <location>
        <begin position="185"/>
        <end position="205"/>
    </location>
</feature>
<dbReference type="InterPro" id="IPR045339">
    <property type="entry name" value="DUF6534"/>
</dbReference>
<feature type="domain" description="DUF6534" evidence="2">
    <location>
        <begin position="151"/>
        <end position="235"/>
    </location>
</feature>
<keyword evidence="1" id="KW-1133">Transmembrane helix</keyword>
<feature type="transmembrane region" description="Helical" evidence="1">
    <location>
        <begin position="73"/>
        <end position="93"/>
    </location>
</feature>
<feature type="transmembrane region" description="Helical" evidence="1">
    <location>
        <begin position="34"/>
        <end position="53"/>
    </location>
</feature>
<dbReference type="PANTHER" id="PTHR40465">
    <property type="entry name" value="CHROMOSOME 1, WHOLE GENOME SHOTGUN SEQUENCE"/>
    <property type="match status" value="1"/>
</dbReference>
<accession>A0AAD6SUS0</accession>
<reference evidence="3" key="1">
    <citation type="submission" date="2023-03" db="EMBL/GenBank/DDBJ databases">
        <title>Massive genome expansion in bonnet fungi (Mycena s.s.) driven by repeated elements and novel gene families across ecological guilds.</title>
        <authorList>
            <consortium name="Lawrence Berkeley National Laboratory"/>
            <person name="Harder C.B."/>
            <person name="Miyauchi S."/>
            <person name="Viragh M."/>
            <person name="Kuo A."/>
            <person name="Thoen E."/>
            <person name="Andreopoulos B."/>
            <person name="Lu D."/>
            <person name="Skrede I."/>
            <person name="Drula E."/>
            <person name="Henrissat B."/>
            <person name="Morin E."/>
            <person name="Kohler A."/>
            <person name="Barry K."/>
            <person name="LaButti K."/>
            <person name="Morin E."/>
            <person name="Salamov A."/>
            <person name="Lipzen A."/>
            <person name="Mereny Z."/>
            <person name="Hegedus B."/>
            <person name="Baldrian P."/>
            <person name="Stursova M."/>
            <person name="Weitz H."/>
            <person name="Taylor A."/>
            <person name="Grigoriev I.V."/>
            <person name="Nagy L.G."/>
            <person name="Martin F."/>
            <person name="Kauserud H."/>
        </authorList>
    </citation>
    <scope>NUCLEOTIDE SEQUENCE</scope>
    <source>
        <strain evidence="3">CBHHK200</strain>
    </source>
</reference>
<feature type="transmembrane region" description="Helical" evidence="1">
    <location>
        <begin position="211"/>
        <end position="232"/>
    </location>
</feature>
<proteinExistence type="predicted"/>
<evidence type="ECO:0000256" key="1">
    <source>
        <dbReference type="SAM" id="Phobius"/>
    </source>
</evidence>
<gene>
    <name evidence="3" type="ORF">C8F04DRAFT_959256</name>
</gene>
<keyword evidence="1" id="KW-0472">Membrane</keyword>
<protein>
    <recommendedName>
        <fullName evidence="2">DUF6534 domain-containing protein</fullName>
    </recommendedName>
</protein>
<comment type="caution">
    <text evidence="3">The sequence shown here is derived from an EMBL/GenBank/DDBJ whole genome shotgun (WGS) entry which is preliminary data.</text>
</comment>
<organism evidence="3 4">
    <name type="scientific">Mycena alexandri</name>
    <dbReference type="NCBI Taxonomy" id="1745969"/>
    <lineage>
        <taxon>Eukaryota</taxon>
        <taxon>Fungi</taxon>
        <taxon>Dikarya</taxon>
        <taxon>Basidiomycota</taxon>
        <taxon>Agaricomycotina</taxon>
        <taxon>Agaricomycetes</taxon>
        <taxon>Agaricomycetidae</taxon>
        <taxon>Agaricales</taxon>
        <taxon>Marasmiineae</taxon>
        <taxon>Mycenaceae</taxon>
        <taxon>Mycena</taxon>
    </lineage>
</organism>
<evidence type="ECO:0000313" key="4">
    <source>
        <dbReference type="Proteomes" id="UP001218188"/>
    </source>
</evidence>
<keyword evidence="1" id="KW-0812">Transmembrane</keyword>
<sequence>LLAFSMHWALFAILTVQLYLYYQAFPNDRLFNKCLVYTVYCISLISVIFATIDGFNTFGYGFGDPSALTNTEFAWLVAPVFGGIVACIVQSFYAYRLYQLSKSRIVPSILVFVTLGTCATGIFNGVSGRQCVCSCQHGSLTICQLFWVGNALIDITIAGCMTFYLTKSDTGFRGTHALATKLIRLSIETGVLTALVAVLVLALFFGMPGKAYYIVPGSSISTVYANTLFAVLNSRFQILNGRTDVPASDILISIPSHLRGTVGRPVVSLTREEFSDGSNPGIELKKMHVRIIRFPWFIVHSECPYHSALPPARSSP</sequence>
<evidence type="ECO:0000313" key="3">
    <source>
        <dbReference type="EMBL" id="KAJ7032157.1"/>
    </source>
</evidence>
<dbReference type="AlphaFoldDB" id="A0AAD6SUS0"/>
<feature type="transmembrane region" description="Helical" evidence="1">
    <location>
        <begin position="6"/>
        <end position="22"/>
    </location>
</feature>
<dbReference type="Pfam" id="PF20152">
    <property type="entry name" value="DUF6534"/>
    <property type="match status" value="1"/>
</dbReference>